<evidence type="ECO:0000256" key="11">
    <source>
        <dbReference type="PIRSR" id="PIRSR600823-2"/>
    </source>
</evidence>
<keyword evidence="3 15" id="KW-0575">Peroxidase</keyword>
<feature type="binding site" evidence="12">
    <location>
        <position position="130"/>
    </location>
    <ligand>
        <name>Ca(2+)</name>
        <dbReference type="ChEBI" id="CHEBI:29108"/>
        <label>1</label>
    </ligand>
</feature>
<feature type="binding site" evidence="12">
    <location>
        <position position="312"/>
    </location>
    <ligand>
        <name>Ca(2+)</name>
        <dbReference type="ChEBI" id="CHEBI:29108"/>
        <label>2</label>
    </ligand>
</feature>
<feature type="binding site" evidence="11">
    <location>
        <position position="217"/>
    </location>
    <ligand>
        <name>substrate</name>
    </ligand>
</feature>
<protein>
    <recommendedName>
        <fullName evidence="2 15">Peroxidase</fullName>
        <ecNumber evidence="2 15">1.11.1.7</ecNumber>
    </recommendedName>
</protein>
<dbReference type="GO" id="GO:0005576">
    <property type="term" value="C:extracellular region"/>
    <property type="evidence" value="ECO:0007669"/>
    <property type="project" value="UniProtKB-SubCell"/>
</dbReference>
<dbReference type="GO" id="GO:0020037">
    <property type="term" value="F:heme binding"/>
    <property type="evidence" value="ECO:0007669"/>
    <property type="project" value="UniProtKB-UniRule"/>
</dbReference>
<dbReference type="GO" id="GO:0046872">
    <property type="term" value="F:metal ion binding"/>
    <property type="evidence" value="ECO:0007669"/>
    <property type="project" value="UniProtKB-UniRule"/>
</dbReference>
<dbReference type="PROSITE" id="PS50873">
    <property type="entry name" value="PEROXIDASE_4"/>
    <property type="match status" value="1"/>
</dbReference>
<comment type="cofactor">
    <cofactor evidence="12 15">
        <name>heme b</name>
        <dbReference type="ChEBI" id="CHEBI:60344"/>
    </cofactor>
    <text evidence="12 15">Binds 1 heme b (iron(II)-protoporphyrin IX) group per subunit.</text>
</comment>
<evidence type="ECO:0000256" key="1">
    <source>
        <dbReference type="ARBA" id="ARBA00000189"/>
    </source>
</evidence>
<evidence type="ECO:0000256" key="8">
    <source>
        <dbReference type="ARBA" id="ARBA00023004"/>
    </source>
</evidence>
<dbReference type="InterPro" id="IPR010255">
    <property type="entry name" value="Haem_peroxidase_sf"/>
</dbReference>
<feature type="disulfide bond" evidence="14">
    <location>
        <begin position="122"/>
        <end position="127"/>
    </location>
</feature>
<comment type="catalytic activity">
    <reaction evidence="1 15">
        <text>2 a phenolic donor + H2O2 = 2 a phenolic radical donor + 2 H2O</text>
        <dbReference type="Rhea" id="RHEA:56136"/>
        <dbReference type="ChEBI" id="CHEBI:15377"/>
        <dbReference type="ChEBI" id="CHEBI:16240"/>
        <dbReference type="ChEBI" id="CHEBI:139520"/>
        <dbReference type="ChEBI" id="CHEBI:139521"/>
        <dbReference type="EC" id="1.11.1.7"/>
    </reaction>
</comment>
<keyword evidence="5 12" id="KW-0479">Metal-binding</keyword>
<dbReference type="FunFam" id="1.10.420.10:FF:000007">
    <property type="entry name" value="Peroxidase"/>
    <property type="match status" value="1"/>
</dbReference>
<feature type="disulfide bond" evidence="14">
    <location>
        <begin position="254"/>
        <end position="290"/>
    </location>
</feature>
<keyword evidence="4 15" id="KW-0349">Heme</keyword>
<evidence type="ECO:0000256" key="5">
    <source>
        <dbReference type="ARBA" id="ARBA00022723"/>
    </source>
</evidence>
<proteinExistence type="inferred from homology"/>
<dbReference type="PANTHER" id="PTHR31517">
    <property type="match status" value="1"/>
</dbReference>
<evidence type="ECO:0000256" key="9">
    <source>
        <dbReference type="ARBA" id="ARBA00023157"/>
    </source>
</evidence>
<dbReference type="InterPro" id="IPR000823">
    <property type="entry name" value="Peroxidase_pln"/>
</dbReference>
<evidence type="ECO:0000256" key="7">
    <source>
        <dbReference type="ARBA" id="ARBA00023002"/>
    </source>
</evidence>
<organism evidence="17 18">
    <name type="scientific">Papaver atlanticum</name>
    <dbReference type="NCBI Taxonomy" id="357466"/>
    <lineage>
        <taxon>Eukaryota</taxon>
        <taxon>Viridiplantae</taxon>
        <taxon>Streptophyta</taxon>
        <taxon>Embryophyta</taxon>
        <taxon>Tracheophyta</taxon>
        <taxon>Spermatophyta</taxon>
        <taxon>Magnoliopsida</taxon>
        <taxon>Ranunculales</taxon>
        <taxon>Papaveraceae</taxon>
        <taxon>Papaveroideae</taxon>
        <taxon>Papaver</taxon>
    </lineage>
</organism>
<keyword evidence="6" id="KW-0732">Signal</keyword>
<evidence type="ECO:0000256" key="15">
    <source>
        <dbReference type="RuleBase" id="RU362060"/>
    </source>
</evidence>
<dbReference type="InterPro" id="IPR033905">
    <property type="entry name" value="Secretory_peroxidase"/>
</dbReference>
<dbReference type="GO" id="GO:0140825">
    <property type="term" value="F:lactoperoxidase activity"/>
    <property type="evidence" value="ECO:0007669"/>
    <property type="project" value="UniProtKB-EC"/>
</dbReference>
<reference evidence="17" key="1">
    <citation type="submission" date="2022-04" db="EMBL/GenBank/DDBJ databases">
        <title>A functionally conserved STORR gene fusion in Papaver species that diverged 16.8 million years ago.</title>
        <authorList>
            <person name="Catania T."/>
        </authorList>
    </citation>
    <scope>NUCLEOTIDE SEQUENCE</scope>
    <source>
        <strain evidence="17">S-188037</strain>
    </source>
</reference>
<dbReference type="Proteomes" id="UP001202328">
    <property type="component" value="Unassembled WGS sequence"/>
</dbReference>
<dbReference type="EC" id="1.11.1.7" evidence="2 15"/>
<feature type="binding site" evidence="12">
    <location>
        <position position="248"/>
    </location>
    <ligand>
        <name>Ca(2+)</name>
        <dbReference type="ChEBI" id="CHEBI:29108"/>
        <label>2</label>
    </ligand>
</feature>
<dbReference type="InterPro" id="IPR002016">
    <property type="entry name" value="Haem_peroxidase"/>
</dbReference>
<dbReference type="CDD" id="cd00693">
    <property type="entry name" value="secretory_peroxidase"/>
    <property type="match status" value="1"/>
</dbReference>
<dbReference type="PRINTS" id="PR00461">
    <property type="entry name" value="PLPEROXIDASE"/>
</dbReference>
<evidence type="ECO:0000256" key="14">
    <source>
        <dbReference type="PIRSR" id="PIRSR600823-5"/>
    </source>
</evidence>
<dbReference type="PANTHER" id="PTHR31517:SF81">
    <property type="entry name" value="PEROXIDASE"/>
    <property type="match status" value="1"/>
</dbReference>
<dbReference type="Gene3D" id="1.10.520.10">
    <property type="match status" value="1"/>
</dbReference>
<keyword evidence="18" id="KW-1185">Reference proteome</keyword>
<keyword evidence="12 15" id="KW-0106">Calcium</keyword>
<keyword evidence="9 14" id="KW-1015">Disulfide bond</keyword>
<dbReference type="AlphaFoldDB" id="A0AAD4X7R1"/>
<comment type="function">
    <text evidence="15">Removal of H(2)O(2), oxidation of toxic reductants, biosynthesis and degradation of lignin, suberization, auxin catabolism, response to environmental stresses such as wounding, pathogen attack and oxidative stress.</text>
</comment>
<comment type="cofactor">
    <cofactor evidence="12 15">
        <name>Ca(2+)</name>
        <dbReference type="ChEBI" id="CHEBI:29108"/>
    </cofactor>
    <text evidence="12 15">Binds 2 calcium ions per subunit.</text>
</comment>
<evidence type="ECO:0000256" key="10">
    <source>
        <dbReference type="PIRSR" id="PIRSR600823-1"/>
    </source>
</evidence>
<keyword evidence="8 12" id="KW-0408">Iron</keyword>
<feature type="binding site" evidence="12">
    <location>
        <position position="121"/>
    </location>
    <ligand>
        <name>Ca(2+)</name>
        <dbReference type="ChEBI" id="CHEBI:29108"/>
        <label>1</label>
    </ligand>
</feature>
<evidence type="ECO:0000256" key="3">
    <source>
        <dbReference type="ARBA" id="ARBA00022559"/>
    </source>
</evidence>
<gene>
    <name evidence="17" type="ORF">MKW98_000395</name>
</gene>
<feature type="binding site" evidence="12">
    <location>
        <position position="307"/>
    </location>
    <ligand>
        <name>Ca(2+)</name>
        <dbReference type="ChEBI" id="CHEBI:29108"/>
        <label>2</label>
    </ligand>
</feature>
<feature type="binding site" evidence="12">
    <location>
        <position position="128"/>
    </location>
    <ligand>
        <name>Ca(2+)</name>
        <dbReference type="ChEBI" id="CHEBI:29108"/>
        <label>1</label>
    </ligand>
</feature>
<evidence type="ECO:0000256" key="6">
    <source>
        <dbReference type="ARBA" id="ARBA00022729"/>
    </source>
</evidence>
<evidence type="ECO:0000259" key="16">
    <source>
        <dbReference type="PROSITE" id="PS50873"/>
    </source>
</evidence>
<feature type="disulfide bond" evidence="14">
    <location>
        <begin position="175"/>
        <end position="380"/>
    </location>
</feature>
<feature type="binding site" description="axial binding residue" evidence="12">
    <location>
        <position position="247"/>
    </location>
    <ligand>
        <name>heme b</name>
        <dbReference type="ChEBI" id="CHEBI:60344"/>
    </ligand>
    <ligandPart>
        <name>Fe</name>
        <dbReference type="ChEBI" id="CHEBI:18248"/>
    </ligandPart>
</feature>
<evidence type="ECO:0000256" key="13">
    <source>
        <dbReference type="PIRSR" id="PIRSR600823-4"/>
    </source>
</evidence>
<dbReference type="GO" id="GO:0042744">
    <property type="term" value="P:hydrogen peroxide catabolic process"/>
    <property type="evidence" value="ECO:0007669"/>
    <property type="project" value="UniProtKB-KW"/>
</dbReference>
<keyword evidence="15" id="KW-0964">Secreted</keyword>
<keyword evidence="15" id="KW-0376">Hydrogen peroxide</keyword>
<dbReference type="Pfam" id="PF00141">
    <property type="entry name" value="peroxidase"/>
    <property type="match status" value="1"/>
</dbReference>
<dbReference type="GO" id="GO:0006979">
    <property type="term" value="P:response to oxidative stress"/>
    <property type="evidence" value="ECO:0007669"/>
    <property type="project" value="UniProtKB-UniRule"/>
</dbReference>
<dbReference type="PRINTS" id="PR00458">
    <property type="entry name" value="PEROXIDASE"/>
</dbReference>
<feature type="binding site" evidence="12">
    <location>
        <position position="124"/>
    </location>
    <ligand>
        <name>Ca(2+)</name>
        <dbReference type="ChEBI" id="CHEBI:29108"/>
        <label>1</label>
    </ligand>
</feature>
<dbReference type="Gene3D" id="1.10.420.10">
    <property type="entry name" value="Peroxidase, domain 2"/>
    <property type="match status" value="1"/>
</dbReference>
<feature type="binding site" evidence="12">
    <location>
        <position position="305"/>
    </location>
    <ligand>
        <name>Ca(2+)</name>
        <dbReference type="ChEBI" id="CHEBI:29108"/>
        <label>2</label>
    </ligand>
</feature>
<comment type="subcellular location">
    <subcellularLocation>
        <location evidence="15">Secreted</location>
    </subcellularLocation>
</comment>
<comment type="caution">
    <text evidence="17">The sequence shown here is derived from an EMBL/GenBank/DDBJ whole genome shotgun (WGS) entry which is preliminary data.</text>
</comment>
<feature type="binding site" evidence="12">
    <location>
        <position position="126"/>
    </location>
    <ligand>
        <name>Ca(2+)</name>
        <dbReference type="ChEBI" id="CHEBI:29108"/>
        <label>1</label>
    </ligand>
</feature>
<evidence type="ECO:0000256" key="4">
    <source>
        <dbReference type="ARBA" id="ARBA00022617"/>
    </source>
</evidence>
<dbReference type="SUPFAM" id="SSF48113">
    <property type="entry name" value="Heme-dependent peroxidases"/>
    <property type="match status" value="1"/>
</dbReference>
<evidence type="ECO:0000313" key="17">
    <source>
        <dbReference type="EMBL" id="KAI3861443.1"/>
    </source>
</evidence>
<evidence type="ECO:0000313" key="18">
    <source>
        <dbReference type="Proteomes" id="UP001202328"/>
    </source>
</evidence>
<comment type="similarity">
    <text evidence="15">Belongs to the peroxidase family. Classical plant (class III) peroxidase subfamily.</text>
</comment>
<name>A0AAD4X7R1_9MAGN</name>
<feature type="domain" description="Plant heme peroxidase family profile" evidence="16">
    <location>
        <begin position="79"/>
        <end position="384"/>
    </location>
</feature>
<evidence type="ECO:0000256" key="2">
    <source>
        <dbReference type="ARBA" id="ARBA00012313"/>
    </source>
</evidence>
<keyword evidence="7 15" id="KW-0560">Oxidoreductase</keyword>
<feature type="active site" description="Proton acceptor" evidence="10">
    <location>
        <position position="120"/>
    </location>
</feature>
<evidence type="ECO:0000256" key="12">
    <source>
        <dbReference type="PIRSR" id="PIRSR600823-3"/>
    </source>
</evidence>
<dbReference type="EMBL" id="JAJJMB010014260">
    <property type="protein sequence ID" value="KAI3861443.1"/>
    <property type="molecule type" value="Genomic_DNA"/>
</dbReference>
<feature type="site" description="Transition state stabilizer" evidence="13">
    <location>
        <position position="116"/>
    </location>
</feature>
<accession>A0AAD4X7R1</accession>
<sequence>MTPGIIPSHANTLNLFIRDSLPQPPLSSLHGQGFCRVHLYLDDYNKSEFVQKMLSLLLSVMMVMILVKPGLLVSVNEAHLSYGHYQTSCPNVEALVKDTLVPIFLTDSTAPASFLRLLFHDCQVQGCDASILLNSERRNTGSEMISSKNFMIRNRESIGLIKSVVESERPGKVSCADIIALAAKESVVFTGGPQIQVPLGRKDSTSSSYKQADLSLPSPQVSVDGMLQIFISKGMNLQESVAMLGAHTLGVGHCLNIVDRLYNPKHTNSDAASANNMLEKGYEVVLMMQCPTRVPLTNLQFVPNDITPLTFDNQYYRDIIFGRGLFGIDSSISKDPRTSPIVKSFAEDQNYFFQVFASAFVKLSSTNVLTGNLGQIRSDCSKLN</sequence>